<dbReference type="PANTHER" id="PTHR35345:SF1">
    <property type="entry name" value="TELOMERE REPEATS-BINDING BOUQUET FORMATION PROTEIN 2"/>
    <property type="match status" value="1"/>
</dbReference>
<feature type="region of interest" description="Disordered" evidence="1">
    <location>
        <begin position="39"/>
        <end position="73"/>
    </location>
</feature>
<dbReference type="Pfam" id="PF15101">
    <property type="entry name" value="TERB2"/>
    <property type="match status" value="1"/>
</dbReference>
<keyword evidence="3" id="KW-1185">Reference proteome</keyword>
<feature type="compositionally biased region" description="Basic and acidic residues" evidence="1">
    <location>
        <begin position="60"/>
        <end position="69"/>
    </location>
</feature>
<evidence type="ECO:0000313" key="2">
    <source>
        <dbReference type="EMBL" id="TST35110.1"/>
    </source>
</evidence>
<name>A0A556V3V2_BAGYA</name>
<protein>
    <submittedName>
        <fullName evidence="2">Telomere repeats-binding bouquet formation protein 2</fullName>
    </submittedName>
</protein>
<dbReference type="GO" id="GO:0005637">
    <property type="term" value="C:nuclear inner membrane"/>
    <property type="evidence" value="ECO:0007669"/>
    <property type="project" value="TreeGrafter"/>
</dbReference>
<proteinExistence type="predicted"/>
<comment type="caution">
    <text evidence="2">The sequence shown here is derived from an EMBL/GenBank/DDBJ whole genome shotgun (WGS) entry which is preliminary data.</text>
</comment>
<dbReference type="AlphaFoldDB" id="A0A556V3V2"/>
<organism evidence="2 3">
    <name type="scientific">Bagarius yarrelli</name>
    <name type="common">Goonch</name>
    <name type="synonym">Bagrus yarrelli</name>
    <dbReference type="NCBI Taxonomy" id="175774"/>
    <lineage>
        <taxon>Eukaryota</taxon>
        <taxon>Metazoa</taxon>
        <taxon>Chordata</taxon>
        <taxon>Craniata</taxon>
        <taxon>Vertebrata</taxon>
        <taxon>Euteleostomi</taxon>
        <taxon>Actinopterygii</taxon>
        <taxon>Neopterygii</taxon>
        <taxon>Teleostei</taxon>
        <taxon>Ostariophysi</taxon>
        <taxon>Siluriformes</taxon>
        <taxon>Sisoridae</taxon>
        <taxon>Sisorinae</taxon>
        <taxon>Bagarius</taxon>
    </lineage>
</organism>
<dbReference type="InterPro" id="IPR028065">
    <property type="entry name" value="TERB2"/>
</dbReference>
<accession>A0A556V3V2</accession>
<sequence length="135" mass="15474">MMLTVESSALCFCLICVEEVKSRIGRFIWEQDEMLGVTTPHGNRSRGQILSIRDDSEESMSEKEKKRQESCVNTSPSRDEAVCCEAQLYPVNNMVSGFVHIDQLRKFSGELHDFLPSHSGYSVSRSHSRRLPYHY</sequence>
<dbReference type="PANTHER" id="PTHR35345">
    <property type="entry name" value="TELOMERE REPEATS-BINDING BOUQUET FORMATION PROTEIN 2"/>
    <property type="match status" value="1"/>
</dbReference>
<dbReference type="GO" id="GO:0070197">
    <property type="term" value="P:meiotic attachment of telomere to nuclear envelope"/>
    <property type="evidence" value="ECO:0007669"/>
    <property type="project" value="TreeGrafter"/>
</dbReference>
<evidence type="ECO:0000256" key="1">
    <source>
        <dbReference type="SAM" id="MobiDB-lite"/>
    </source>
</evidence>
<dbReference type="GO" id="GO:0007129">
    <property type="term" value="P:homologous chromosome pairing at meiosis"/>
    <property type="evidence" value="ECO:0007669"/>
    <property type="project" value="TreeGrafter"/>
</dbReference>
<gene>
    <name evidence="2" type="ORF">Baya_12532</name>
</gene>
<dbReference type="EMBL" id="VCAZ01000109">
    <property type="protein sequence ID" value="TST35110.1"/>
    <property type="molecule type" value="Genomic_DNA"/>
</dbReference>
<evidence type="ECO:0000313" key="3">
    <source>
        <dbReference type="Proteomes" id="UP000319801"/>
    </source>
</evidence>
<dbReference type="Proteomes" id="UP000319801">
    <property type="component" value="Unassembled WGS sequence"/>
</dbReference>
<dbReference type="OrthoDB" id="5278943at2759"/>
<reference evidence="2 3" key="1">
    <citation type="journal article" date="2019" name="Genome Biol. Evol.">
        <title>Whole-Genome Sequencing of the Giant Devil Catfish, Bagarius yarrelli.</title>
        <authorList>
            <person name="Jiang W."/>
            <person name="Lv Y."/>
            <person name="Cheng L."/>
            <person name="Yang K."/>
            <person name="Chao B."/>
            <person name="Wang X."/>
            <person name="Li Y."/>
            <person name="Pan X."/>
            <person name="You X."/>
            <person name="Zhang Y."/>
            <person name="Yang J."/>
            <person name="Li J."/>
            <person name="Zhang X."/>
            <person name="Liu S."/>
            <person name="Sun C."/>
            <person name="Yang J."/>
            <person name="Shi Q."/>
        </authorList>
    </citation>
    <scope>NUCLEOTIDE SEQUENCE [LARGE SCALE GENOMIC DNA]</scope>
    <source>
        <strain evidence="2">JWS20170419001</strain>
        <tissue evidence="2">Muscle</tissue>
    </source>
</reference>